<evidence type="ECO:0000256" key="2">
    <source>
        <dbReference type="ARBA" id="ARBA00005811"/>
    </source>
</evidence>
<evidence type="ECO:0000256" key="7">
    <source>
        <dbReference type="RuleBase" id="RU003879"/>
    </source>
</evidence>
<comment type="similarity">
    <text evidence="2 7">Belongs to the ExbD/TolR family.</text>
</comment>
<evidence type="ECO:0000256" key="1">
    <source>
        <dbReference type="ARBA" id="ARBA00004162"/>
    </source>
</evidence>
<evidence type="ECO:0000256" key="8">
    <source>
        <dbReference type="SAM" id="Phobius"/>
    </source>
</evidence>
<keyword evidence="10" id="KW-1185">Reference proteome</keyword>
<sequence>MIPESMRRRKLTLIHDINVTPLVDVMLVLLVVFMLVSPMLVSHVDLNLPQSDITATQDSNNAIEISITKDNKIYVLDSEVEKVHLADKLKAISGRNTSKKVLISCDELVPYGKMVSVVESVKLAGFTKVGLVVKEKVR</sequence>
<keyword evidence="7" id="KW-0813">Transport</keyword>
<name>A0A5C0UHU8_9RICK</name>
<evidence type="ECO:0000256" key="4">
    <source>
        <dbReference type="ARBA" id="ARBA00022692"/>
    </source>
</evidence>
<keyword evidence="4 7" id="KW-0812">Transmembrane</keyword>
<dbReference type="GO" id="GO:0022857">
    <property type="term" value="F:transmembrane transporter activity"/>
    <property type="evidence" value="ECO:0007669"/>
    <property type="project" value="InterPro"/>
</dbReference>
<dbReference type="EMBL" id="CP043312">
    <property type="protein sequence ID" value="QEK39626.1"/>
    <property type="molecule type" value="Genomic_DNA"/>
</dbReference>
<evidence type="ECO:0000256" key="5">
    <source>
        <dbReference type="ARBA" id="ARBA00022989"/>
    </source>
</evidence>
<dbReference type="OrthoDB" id="9798629at2"/>
<proteinExistence type="inferred from homology"/>
<comment type="subcellular location">
    <subcellularLocation>
        <location evidence="1">Cell membrane</location>
        <topology evidence="1">Single-pass membrane protein</topology>
    </subcellularLocation>
    <subcellularLocation>
        <location evidence="7">Cell membrane</location>
        <topology evidence="7">Single-pass type II membrane protein</topology>
    </subcellularLocation>
</comment>
<dbReference type="AlphaFoldDB" id="A0A5C0UHU8"/>
<dbReference type="PANTHER" id="PTHR30558:SF7">
    <property type="entry name" value="TOL-PAL SYSTEM PROTEIN TOLR"/>
    <property type="match status" value="1"/>
</dbReference>
<dbReference type="Proteomes" id="UP000323844">
    <property type="component" value="Chromosome"/>
</dbReference>
<dbReference type="GO" id="GO:0015031">
    <property type="term" value="P:protein transport"/>
    <property type="evidence" value="ECO:0007669"/>
    <property type="project" value="UniProtKB-KW"/>
</dbReference>
<dbReference type="InterPro" id="IPR003400">
    <property type="entry name" value="ExbD"/>
</dbReference>
<gene>
    <name evidence="9" type="ORF">FZC37_01605</name>
</gene>
<keyword evidence="5 8" id="KW-1133">Transmembrane helix</keyword>
<evidence type="ECO:0000313" key="10">
    <source>
        <dbReference type="Proteomes" id="UP000323844"/>
    </source>
</evidence>
<evidence type="ECO:0000313" key="9">
    <source>
        <dbReference type="EMBL" id="QEK39626.1"/>
    </source>
</evidence>
<keyword evidence="3" id="KW-1003">Cell membrane</keyword>
<keyword evidence="6 8" id="KW-0472">Membrane</keyword>
<evidence type="ECO:0000256" key="3">
    <source>
        <dbReference type="ARBA" id="ARBA00022475"/>
    </source>
</evidence>
<reference evidence="9 10" key="1">
    <citation type="submission" date="2019-08" db="EMBL/GenBank/DDBJ databases">
        <title>Highly reduced genomes of protist endosymbionts show evolutionary convergence.</title>
        <authorList>
            <person name="George E."/>
            <person name="Husnik F."/>
            <person name="Tashyreva D."/>
            <person name="Prokopchuk G."/>
            <person name="Horak A."/>
            <person name="Kwong W.K."/>
            <person name="Lukes J."/>
            <person name="Keeling P.J."/>
        </authorList>
    </citation>
    <scope>NUCLEOTIDE SEQUENCE [LARGE SCALE GENOMIC DNA]</scope>
    <source>
        <strain evidence="9">1621</strain>
    </source>
</reference>
<dbReference type="PANTHER" id="PTHR30558">
    <property type="entry name" value="EXBD MEMBRANE COMPONENT OF PMF-DRIVEN MACROMOLECULE IMPORT SYSTEM"/>
    <property type="match status" value="1"/>
</dbReference>
<evidence type="ECO:0000256" key="6">
    <source>
        <dbReference type="ARBA" id="ARBA00023136"/>
    </source>
</evidence>
<dbReference type="Gene3D" id="3.30.420.270">
    <property type="match status" value="1"/>
</dbReference>
<organism evidence="9 10">
    <name type="scientific">Candidatus Sneabacter namystus</name>
    <dbReference type="NCBI Taxonomy" id="2601646"/>
    <lineage>
        <taxon>Bacteria</taxon>
        <taxon>Pseudomonadati</taxon>
        <taxon>Pseudomonadota</taxon>
        <taxon>Alphaproteobacteria</taxon>
        <taxon>Rickettsiales</taxon>
        <taxon>Rickettsiaceae</taxon>
        <taxon>Rickettsieae</taxon>
        <taxon>Candidatus Sneabacter</taxon>
    </lineage>
</organism>
<dbReference type="KEGG" id="snay:FZC37_01605"/>
<dbReference type="GO" id="GO:0005886">
    <property type="term" value="C:plasma membrane"/>
    <property type="evidence" value="ECO:0007669"/>
    <property type="project" value="UniProtKB-SubCell"/>
</dbReference>
<feature type="transmembrane region" description="Helical" evidence="8">
    <location>
        <begin position="21"/>
        <end position="41"/>
    </location>
</feature>
<dbReference type="Pfam" id="PF02472">
    <property type="entry name" value="ExbD"/>
    <property type="match status" value="1"/>
</dbReference>
<dbReference type="RefSeq" id="WP_148951987.1">
    <property type="nucleotide sequence ID" value="NZ_CP043312.1"/>
</dbReference>
<protein>
    <submittedName>
        <fullName evidence="9">Biopolymer transporter ExbD</fullName>
    </submittedName>
</protein>
<keyword evidence="7" id="KW-0653">Protein transport</keyword>
<accession>A0A5C0UHU8</accession>